<feature type="region of interest" description="Disordered" evidence="5">
    <location>
        <begin position="155"/>
        <end position="205"/>
    </location>
</feature>
<dbReference type="AlphaFoldDB" id="A0AAW0FYP0"/>
<name>A0AAW0FYP0_9APHY</name>
<evidence type="ECO:0000313" key="8">
    <source>
        <dbReference type="Proteomes" id="UP001385951"/>
    </source>
</evidence>
<evidence type="ECO:0000256" key="3">
    <source>
        <dbReference type="ARBA" id="ARBA00023242"/>
    </source>
</evidence>
<organism evidence="7 8">
    <name type="scientific">Cerrena zonata</name>
    <dbReference type="NCBI Taxonomy" id="2478898"/>
    <lineage>
        <taxon>Eukaryota</taxon>
        <taxon>Fungi</taxon>
        <taxon>Dikarya</taxon>
        <taxon>Basidiomycota</taxon>
        <taxon>Agaricomycotina</taxon>
        <taxon>Agaricomycetes</taxon>
        <taxon>Polyporales</taxon>
        <taxon>Cerrenaceae</taxon>
        <taxon>Cerrena</taxon>
    </lineage>
</organism>
<dbReference type="Proteomes" id="UP001385951">
    <property type="component" value="Unassembled WGS sequence"/>
</dbReference>
<evidence type="ECO:0000256" key="1">
    <source>
        <dbReference type="ARBA" id="ARBA00004604"/>
    </source>
</evidence>
<sequence>MAEELITKRLHISGLTPAITSETLSQRLGSFGTVQSLDGFGKVDALGQPRKFAYVTIETTKSKLARCMNLLSGVTWKGANLRLGEAKPDFRERIAREHAKIAEEAGEPPRKKRKLPRGVQGVHAEDMTLVTPENVTSHRGWKVTPLGRMVYPVKMRPMHPLPDPLEDTTVSKNKSSTSSKEKKKKLKEPPARARRRAIDPTKWNSKHLKGAFLNAVVAYPESTQPRAKSPPQKEQLSSSSESNDDDSSEGEVLSQLKPQALSPAAPVPSSTSITKPINSQPKPAVAVASLVVPLDSQLLQEKKSSLSLLQSLFGNNDEDWGGNESLSDVDMDEAQTTLRVVEADNNFEVVPRSKTFVTLDARRDELEDTRPSIVPSTSGSVSAASDHGDTSTSVSKPKLKDLFAHREEEVGFSLLGHLDLDDELEEEVPGFDVAQAQVTHIVEEPMATQTATRPTNRAGFLTLDTKEPLFFPILEENRDHIKGKVRDIFDVTKDYGVDWRKFCRTQTEEEIKARWEQNKKDLTQEWKRRHREAIKSRRRRGGYDGGAE</sequence>
<feature type="compositionally biased region" description="Polar residues" evidence="5">
    <location>
        <begin position="374"/>
        <end position="383"/>
    </location>
</feature>
<keyword evidence="3" id="KW-0539">Nucleus</keyword>
<comment type="caution">
    <text evidence="7">The sequence shown here is derived from an EMBL/GenBank/DDBJ whole genome shotgun (WGS) entry which is preliminary data.</text>
</comment>
<feature type="compositionally biased region" description="Basic and acidic residues" evidence="5">
    <location>
        <begin position="187"/>
        <end position="199"/>
    </location>
</feature>
<evidence type="ECO:0000256" key="5">
    <source>
        <dbReference type="SAM" id="MobiDB-lite"/>
    </source>
</evidence>
<keyword evidence="8" id="KW-1185">Reference proteome</keyword>
<dbReference type="SUPFAM" id="SSF54928">
    <property type="entry name" value="RNA-binding domain, RBD"/>
    <property type="match status" value="1"/>
</dbReference>
<gene>
    <name evidence="7" type="ORF">QCA50_010519</name>
</gene>
<dbReference type="InterPro" id="IPR035979">
    <property type="entry name" value="RBD_domain_sf"/>
</dbReference>
<protein>
    <recommendedName>
        <fullName evidence="6">RRM domain-containing protein</fullName>
    </recommendedName>
</protein>
<feature type="compositionally biased region" description="Polar residues" evidence="5">
    <location>
        <begin position="221"/>
        <end position="236"/>
    </location>
</feature>
<feature type="compositionally biased region" description="Polar residues" evidence="5">
    <location>
        <begin position="268"/>
        <end position="279"/>
    </location>
</feature>
<dbReference type="InterPro" id="IPR034138">
    <property type="entry name" value="NOP8_RRM"/>
</dbReference>
<dbReference type="InterPro" id="IPR000504">
    <property type="entry name" value="RRM_dom"/>
</dbReference>
<dbReference type="PROSITE" id="PS50102">
    <property type="entry name" value="RRM"/>
    <property type="match status" value="1"/>
</dbReference>
<evidence type="ECO:0000313" key="7">
    <source>
        <dbReference type="EMBL" id="KAK7686295.1"/>
    </source>
</evidence>
<dbReference type="CDD" id="cd12226">
    <property type="entry name" value="RRM_NOL8"/>
    <property type="match status" value="1"/>
</dbReference>
<evidence type="ECO:0000259" key="6">
    <source>
        <dbReference type="PROSITE" id="PS50102"/>
    </source>
</evidence>
<dbReference type="Gene3D" id="3.30.70.330">
    <property type="match status" value="1"/>
</dbReference>
<keyword evidence="2 4" id="KW-0694">RNA-binding</keyword>
<proteinExistence type="predicted"/>
<dbReference type="GO" id="GO:0003723">
    <property type="term" value="F:RNA binding"/>
    <property type="evidence" value="ECO:0007669"/>
    <property type="project" value="UniProtKB-UniRule"/>
</dbReference>
<feature type="domain" description="RRM" evidence="6">
    <location>
        <begin position="8"/>
        <end position="88"/>
    </location>
</feature>
<comment type="subcellular location">
    <subcellularLocation>
        <location evidence="1">Nucleus</location>
        <location evidence="1">Nucleolus</location>
    </subcellularLocation>
</comment>
<feature type="region of interest" description="Disordered" evidence="5">
    <location>
        <begin position="221"/>
        <end position="252"/>
    </location>
</feature>
<evidence type="ECO:0000256" key="2">
    <source>
        <dbReference type="ARBA" id="ARBA00022884"/>
    </source>
</evidence>
<dbReference type="InterPro" id="IPR012677">
    <property type="entry name" value="Nucleotide-bd_a/b_plait_sf"/>
</dbReference>
<dbReference type="EMBL" id="JASBNA010000017">
    <property type="protein sequence ID" value="KAK7686295.1"/>
    <property type="molecule type" value="Genomic_DNA"/>
</dbReference>
<dbReference type="PANTHER" id="PTHR48029:SF1">
    <property type="entry name" value="NUCLEOLAR PROTEIN 8"/>
    <property type="match status" value="1"/>
</dbReference>
<evidence type="ECO:0000256" key="4">
    <source>
        <dbReference type="PROSITE-ProRule" id="PRU00176"/>
    </source>
</evidence>
<reference evidence="7 8" key="1">
    <citation type="submission" date="2022-09" db="EMBL/GenBank/DDBJ databases">
        <authorList>
            <person name="Palmer J.M."/>
        </authorList>
    </citation>
    <scope>NUCLEOTIDE SEQUENCE [LARGE SCALE GENOMIC DNA]</scope>
    <source>
        <strain evidence="7 8">DSM 7382</strain>
    </source>
</reference>
<accession>A0AAW0FYP0</accession>
<feature type="region of interest" description="Disordered" evidence="5">
    <location>
        <begin position="260"/>
        <end position="279"/>
    </location>
</feature>
<dbReference type="PANTHER" id="PTHR48029">
    <property type="entry name" value="NUCLEOLAR PROTEIN 8"/>
    <property type="match status" value="1"/>
</dbReference>
<feature type="region of interest" description="Disordered" evidence="5">
    <location>
        <begin position="367"/>
        <end position="395"/>
    </location>
</feature>
<dbReference type="GO" id="GO:0005730">
    <property type="term" value="C:nucleolus"/>
    <property type="evidence" value="ECO:0007669"/>
    <property type="project" value="UniProtKB-SubCell"/>
</dbReference>